<dbReference type="AlphaFoldDB" id="A0A5C7BAZ6"/>
<proteinExistence type="predicted"/>
<reference evidence="3 4" key="1">
    <citation type="submission" date="2019-08" db="EMBL/GenBank/DDBJ databases">
        <title>Genome of Psychroserpens burtonensis ACAM 167.</title>
        <authorList>
            <person name="Bowman J.P."/>
        </authorList>
    </citation>
    <scope>NUCLEOTIDE SEQUENCE [LARGE SCALE GENOMIC DNA]</scope>
    <source>
        <strain evidence="3 4">ACAM 167</strain>
    </source>
</reference>
<evidence type="ECO:0000313" key="3">
    <source>
        <dbReference type="EMBL" id="TXE18821.1"/>
    </source>
</evidence>
<dbReference type="OrthoDB" id="1522602at2"/>
<dbReference type="STRING" id="1123037.GCA_000425305_02734"/>
<evidence type="ECO:0000313" key="4">
    <source>
        <dbReference type="Proteomes" id="UP000321938"/>
    </source>
</evidence>
<dbReference type="InterPro" id="IPR013783">
    <property type="entry name" value="Ig-like_fold"/>
</dbReference>
<dbReference type="Pfam" id="PF17116">
    <property type="entry name" value="T9SS_plug_1st"/>
    <property type="match status" value="1"/>
</dbReference>
<accession>A0A5C7BAZ6</accession>
<protein>
    <submittedName>
        <fullName evidence="3">DUF5103 domain-containing protein</fullName>
    </submittedName>
</protein>
<feature type="chain" id="PRO_5022868068" evidence="1">
    <location>
        <begin position="21"/>
        <end position="417"/>
    </location>
</feature>
<dbReference type="Gene3D" id="2.60.40.10">
    <property type="entry name" value="Immunoglobulins"/>
    <property type="match status" value="1"/>
</dbReference>
<keyword evidence="1" id="KW-0732">Signal</keyword>
<feature type="signal peptide" evidence="1">
    <location>
        <begin position="1"/>
        <end position="20"/>
    </location>
</feature>
<gene>
    <name evidence="3" type="ORF">ES692_05050</name>
</gene>
<dbReference type="RefSeq" id="WP_147231280.1">
    <property type="nucleotide sequence ID" value="NZ_VOSB01000006.1"/>
</dbReference>
<comment type="caution">
    <text evidence="3">The sequence shown here is derived from an EMBL/GenBank/DDBJ whole genome shotgun (WGS) entry which is preliminary data.</text>
</comment>
<evidence type="ECO:0000259" key="2">
    <source>
        <dbReference type="Pfam" id="PF17116"/>
    </source>
</evidence>
<dbReference type="Proteomes" id="UP000321938">
    <property type="component" value="Unassembled WGS sequence"/>
</dbReference>
<organism evidence="3 4">
    <name type="scientific">Psychroserpens burtonensis</name>
    <dbReference type="NCBI Taxonomy" id="49278"/>
    <lineage>
        <taxon>Bacteria</taxon>
        <taxon>Pseudomonadati</taxon>
        <taxon>Bacteroidota</taxon>
        <taxon>Flavobacteriia</taxon>
        <taxon>Flavobacteriales</taxon>
        <taxon>Flavobacteriaceae</taxon>
        <taxon>Psychroserpens</taxon>
    </lineage>
</organism>
<dbReference type="EMBL" id="VOSB01000006">
    <property type="protein sequence ID" value="TXE18821.1"/>
    <property type="molecule type" value="Genomic_DNA"/>
</dbReference>
<feature type="domain" description="Type 9 secretion system plug protein N-terminal" evidence="2">
    <location>
        <begin position="31"/>
        <end position="154"/>
    </location>
</feature>
<dbReference type="InterPro" id="IPR031345">
    <property type="entry name" value="T9SS_Plug_N"/>
</dbReference>
<name>A0A5C7BAZ6_9FLAO</name>
<keyword evidence="4" id="KW-1185">Reference proteome</keyword>
<evidence type="ECO:0000256" key="1">
    <source>
        <dbReference type="SAM" id="SignalP"/>
    </source>
</evidence>
<sequence length="417" mass="48901">MTKTFSIHLLLVLFAFQGFSQVEEINPPEHIKTITFKSRSSPQGQLPILRLGEAFYLEFDVLTANEPDFYYVIEHYNYDWTESNLVKMEYMEGFDNFRIVDYQNSFNAFQLYSHYKLPIPNRQTRALTKTGNYLISIFDENEELMFTRKFMIYKEEVGVGVEIKRKRDVRFIDGKQTVDIIINSGSLNLNNPMETIKTVIIQNNNLNTAIKNVKPQYIIGKELIYRYLNETSFWGSNEFRFFENKDVRAANIGIQFIDLKDIYHGYLFTDIPRFDRPYTYNPDINGNFKITAIDRDNVDIEADYTNIHFSLLHPKLTDGSKIYIYGNYNNYALEKNNQLIFNSESGNYESIMKLKQGFYNYKYVTVDSKGNLDEGKISGDFWQTENNYKVLVYYRDLGARFDKLIGFGEATSVNISN</sequence>